<reference evidence="9 10" key="1">
    <citation type="journal article" date="2024" name="Microbiol. Resour. Announc.">
        <title>Genome annotations for the ascomycete fungi Trichoderma harzianum, Trichoderma aggressivum, and Purpureocillium lilacinum.</title>
        <authorList>
            <person name="Beijen E.P.W."/>
            <person name="Ohm R.A."/>
        </authorList>
    </citation>
    <scope>NUCLEOTIDE SEQUENCE [LARGE SCALE GENOMIC DNA]</scope>
    <source>
        <strain evidence="9 10">CBS 150709</strain>
    </source>
</reference>
<feature type="region of interest" description="Disordered" evidence="6">
    <location>
        <begin position="855"/>
        <end position="879"/>
    </location>
</feature>
<feature type="binding site" evidence="5">
    <location>
        <position position="602"/>
    </location>
    <ligand>
        <name>Zn(2+)</name>
        <dbReference type="ChEBI" id="CHEBI:29105"/>
    </ligand>
</feature>
<feature type="active site" description="Proton acceptor" evidence="5">
    <location>
        <position position="547"/>
    </location>
</feature>
<keyword evidence="4" id="KW-0520">NAD</keyword>
<keyword evidence="3" id="KW-0808">Transferase</keyword>
<dbReference type="InterPro" id="IPR003000">
    <property type="entry name" value="Sirtuin"/>
</dbReference>
<dbReference type="Pfam" id="PF02146">
    <property type="entry name" value="SIR2"/>
    <property type="match status" value="1"/>
</dbReference>
<dbReference type="Proteomes" id="UP001287286">
    <property type="component" value="Unassembled WGS sequence"/>
</dbReference>
<dbReference type="InterPro" id="IPR026590">
    <property type="entry name" value="Ssirtuin_cat_dom"/>
</dbReference>
<feature type="compositionally biased region" description="Polar residues" evidence="6">
    <location>
        <begin position="870"/>
        <end position="879"/>
    </location>
</feature>
<dbReference type="EMBL" id="JAWRVI010000035">
    <property type="protein sequence ID" value="KAK4087018.1"/>
    <property type="molecule type" value="Genomic_DNA"/>
</dbReference>
<dbReference type="SMART" id="SM00220">
    <property type="entry name" value="S_TKc"/>
    <property type="match status" value="1"/>
</dbReference>
<evidence type="ECO:0000259" key="8">
    <source>
        <dbReference type="PROSITE" id="PS50305"/>
    </source>
</evidence>
<keyword evidence="5" id="KW-0479">Metal-binding</keyword>
<dbReference type="CDD" id="cd14016">
    <property type="entry name" value="STKc_CK1"/>
    <property type="match status" value="1"/>
</dbReference>
<evidence type="ECO:0000256" key="3">
    <source>
        <dbReference type="ARBA" id="ARBA00022679"/>
    </source>
</evidence>
<evidence type="ECO:0000256" key="2">
    <source>
        <dbReference type="ARBA" id="ARBA00012513"/>
    </source>
</evidence>
<comment type="similarity">
    <text evidence="1">Belongs to the sirtuin family. Class I subfamily.</text>
</comment>
<accession>A0ABR0BU91</accession>
<feature type="binding site" evidence="5">
    <location>
        <position position="555"/>
    </location>
    <ligand>
        <name>Zn(2+)</name>
        <dbReference type="ChEBI" id="CHEBI:29105"/>
    </ligand>
</feature>
<dbReference type="SUPFAM" id="SSF56112">
    <property type="entry name" value="Protein kinase-like (PK-like)"/>
    <property type="match status" value="1"/>
</dbReference>
<dbReference type="InterPro" id="IPR011009">
    <property type="entry name" value="Kinase-like_dom_sf"/>
</dbReference>
<name>A0ABR0BU91_PURLI</name>
<dbReference type="InterPro" id="IPR008271">
    <property type="entry name" value="Ser/Thr_kinase_AS"/>
</dbReference>
<evidence type="ECO:0000256" key="1">
    <source>
        <dbReference type="ARBA" id="ARBA00006924"/>
    </source>
</evidence>
<sequence length="1038" mass="115002">MKSIIVNGRYQVKRKLRKGGFGLVYDGDDILSNEEVAIKLMRTRDDPRILEDEASIYRALAGGPGIPQVFWYGQQDDFYVLVQELLGPSLEDLFNFCDRRFSLKTVLLIADQAISRIKYIHDKHYLHHDIKPDNFLMGVGRRGNVLYTIDFGLAQEFSGLASEGRSHGRTLRYASINNHNKRKQSWCDDLESLGYVLLYFIRGSLPWQGRKAASEEEKDDLIKDMKTNTSPSSLCEGLPEEFATYFGYVRSLGFEDRPRYAYLRHLFNRLFVSRGFKHDNVFDWTEKLHGLVVASSSTALIATESGRESDTYLSALSGKRDTHKAASYSPAGCPRGDADCWHPPSGVPPQEVAGCPSSDAGDTPSGKLIARYKAGWSPCDPSSKSFSFNALDPTHRWQLIIRISQTTGRTPATMHQTIHDPSDEDGLQSVADCLARAKKVVVLLGAGVSTAAQIPDFRSNNGLYRKGEVFTEGSARSPEGRARLLKVAWELRQKALIAGPTQTHRLLNTLRIRGQLLRCYTQNIDMLEEGAGLSVGVDHGYSCIPLHGSLRHLRCASCCSLFSNWADYEAFITAGESVPCPSCAASWKLCLVGTGQSSMSICPRRVRGASESTSMSTWVVMNGYDGSQQAKAHAWHRRMDFSTAGYGVGTGSGAKSCREPRHASSRSASASRDRPVPLLRTLLPNDGLGFPNMHIKHRSSEEARRYPSPIKAEASNMNTSPANCVTANRLDGRSPAADDMKIDSAQNEKVSAVFTPTGNATTADDSDMIRQEKWGHIKPLDDAALKATRAYLQKRFARRNLPRKDCRRHVIYGGVPSRRRSTDKYRPVASEQTDERRMALMVRMIRDLEIVDSDNAGRRSVGRKPPSATPRVSSPGPTLTMTITSVSKLTGITQWQAHDAYCTAGERGCGGHPLRRYGKNCPIGASYRPVTRDVASIILAARWPVSPPSPRGAIAREGKRRDHPALTIGDRKLDECDVIERYGRVHDAIHERAPDAHIVVVEYLTLLGNTNDKVGLPLRCNRLDHHHRIAAALKRATS</sequence>
<dbReference type="InterPro" id="IPR029035">
    <property type="entry name" value="DHS-like_NAD/FAD-binding_dom"/>
</dbReference>
<evidence type="ECO:0000256" key="6">
    <source>
        <dbReference type="SAM" id="MobiDB-lite"/>
    </source>
</evidence>
<dbReference type="PROSITE" id="PS50305">
    <property type="entry name" value="SIRTUIN"/>
    <property type="match status" value="1"/>
</dbReference>
<dbReference type="PROSITE" id="PS50011">
    <property type="entry name" value="PROTEIN_KINASE_DOM"/>
    <property type="match status" value="1"/>
</dbReference>
<dbReference type="Gene3D" id="3.40.50.1220">
    <property type="entry name" value="TPP-binding domain"/>
    <property type="match status" value="1"/>
</dbReference>
<proteinExistence type="inferred from homology"/>
<evidence type="ECO:0000259" key="7">
    <source>
        <dbReference type="PROSITE" id="PS50011"/>
    </source>
</evidence>
<dbReference type="PROSITE" id="PS00108">
    <property type="entry name" value="PROTEIN_KINASE_ST"/>
    <property type="match status" value="1"/>
</dbReference>
<feature type="domain" description="Deacetylase sirtuin-type" evidence="8">
    <location>
        <begin position="420"/>
        <end position="713"/>
    </location>
</feature>
<dbReference type="Pfam" id="PF00069">
    <property type="entry name" value="Pkinase"/>
    <property type="match status" value="1"/>
</dbReference>
<feature type="binding site" evidence="5">
    <location>
        <position position="580"/>
    </location>
    <ligand>
        <name>Zn(2+)</name>
        <dbReference type="ChEBI" id="CHEBI:29105"/>
    </ligand>
</feature>
<evidence type="ECO:0000313" key="10">
    <source>
        <dbReference type="Proteomes" id="UP001287286"/>
    </source>
</evidence>
<evidence type="ECO:0000313" key="9">
    <source>
        <dbReference type="EMBL" id="KAK4087018.1"/>
    </source>
</evidence>
<feature type="binding site" evidence="5">
    <location>
        <position position="559"/>
    </location>
    <ligand>
        <name>Zn(2+)</name>
        <dbReference type="ChEBI" id="CHEBI:29105"/>
    </ligand>
</feature>
<evidence type="ECO:0000256" key="5">
    <source>
        <dbReference type="PROSITE-ProRule" id="PRU00236"/>
    </source>
</evidence>
<keyword evidence="10" id="KW-1185">Reference proteome</keyword>
<comment type="caution">
    <text evidence="9">The sequence shown here is derived from an EMBL/GenBank/DDBJ whole genome shotgun (WGS) entry which is preliminary data.</text>
</comment>
<dbReference type="Gene3D" id="1.10.510.10">
    <property type="entry name" value="Transferase(Phosphotransferase) domain 1"/>
    <property type="match status" value="1"/>
</dbReference>
<feature type="domain" description="Protein kinase" evidence="7">
    <location>
        <begin position="10"/>
        <end position="268"/>
    </location>
</feature>
<dbReference type="EC" id="2.7.11.1" evidence="2"/>
<dbReference type="InterPro" id="IPR000719">
    <property type="entry name" value="Prot_kinase_dom"/>
</dbReference>
<dbReference type="PANTHER" id="PTHR11909">
    <property type="entry name" value="CASEIN KINASE-RELATED"/>
    <property type="match status" value="1"/>
</dbReference>
<feature type="region of interest" description="Disordered" evidence="6">
    <location>
        <begin position="650"/>
        <end position="676"/>
    </location>
</feature>
<gene>
    <name evidence="9" type="ORF">Purlil1_8537</name>
</gene>
<organism evidence="9 10">
    <name type="scientific">Purpureocillium lilacinum</name>
    <name type="common">Paecilomyces lilacinus</name>
    <dbReference type="NCBI Taxonomy" id="33203"/>
    <lineage>
        <taxon>Eukaryota</taxon>
        <taxon>Fungi</taxon>
        <taxon>Dikarya</taxon>
        <taxon>Ascomycota</taxon>
        <taxon>Pezizomycotina</taxon>
        <taxon>Sordariomycetes</taxon>
        <taxon>Hypocreomycetidae</taxon>
        <taxon>Hypocreales</taxon>
        <taxon>Ophiocordycipitaceae</taxon>
        <taxon>Purpureocillium</taxon>
    </lineage>
</organism>
<protein>
    <recommendedName>
        <fullName evidence="2">non-specific serine/threonine protein kinase</fullName>
        <ecNumber evidence="2">2.7.11.1</ecNumber>
    </recommendedName>
</protein>
<dbReference type="SUPFAM" id="SSF52467">
    <property type="entry name" value="DHS-like NAD/FAD-binding domain"/>
    <property type="match status" value="1"/>
</dbReference>
<evidence type="ECO:0000256" key="4">
    <source>
        <dbReference type="ARBA" id="ARBA00023027"/>
    </source>
</evidence>
<keyword evidence="5" id="KW-0862">Zinc</keyword>
<dbReference type="InterPro" id="IPR050235">
    <property type="entry name" value="CK1_Ser-Thr_kinase"/>
</dbReference>